<dbReference type="InterPro" id="IPR019475">
    <property type="entry name" value="DNA_primase_DnaB-bd"/>
</dbReference>
<dbReference type="InterPro" id="IPR006171">
    <property type="entry name" value="TOPRIM_dom"/>
</dbReference>
<keyword evidence="11 12" id="KW-0804">Transcription</keyword>
<dbReference type="EMBL" id="CP012839">
    <property type="protein sequence ID" value="ARC53111.1"/>
    <property type="molecule type" value="Genomic_DNA"/>
</dbReference>
<evidence type="ECO:0000256" key="12">
    <source>
        <dbReference type="HAMAP-Rule" id="MF_00974"/>
    </source>
</evidence>
<dbReference type="InterPro" id="IPR006295">
    <property type="entry name" value="DNA_primase_DnaG"/>
</dbReference>
<dbReference type="InterPro" id="IPR034151">
    <property type="entry name" value="TOPRIM_DnaG_bac"/>
</dbReference>
<dbReference type="RefSeq" id="WP_080626423.1">
    <property type="nucleotide sequence ID" value="NZ_CP012839.1"/>
</dbReference>
<feature type="zinc finger region" description="CHC2-type" evidence="12 14">
    <location>
        <begin position="42"/>
        <end position="66"/>
    </location>
</feature>
<keyword evidence="1 12" id="KW-0240">DNA-directed RNA polymerase</keyword>
<protein>
    <recommendedName>
        <fullName evidence="12 13">DNA primase</fullName>
        <ecNumber evidence="12">2.7.7.101</ecNumber>
    </recommendedName>
</protein>
<dbReference type="Pfam" id="PF10410">
    <property type="entry name" value="DnaB_bind"/>
    <property type="match status" value="1"/>
</dbReference>
<dbReference type="InterPro" id="IPR013173">
    <property type="entry name" value="DNA_primase_DnaG_DnaB-bd_dom"/>
</dbReference>
<dbReference type="PANTHER" id="PTHR30313">
    <property type="entry name" value="DNA PRIMASE"/>
    <property type="match status" value="1"/>
</dbReference>
<dbReference type="GO" id="GO:0000428">
    <property type="term" value="C:DNA-directed RNA polymerase complex"/>
    <property type="evidence" value="ECO:0007669"/>
    <property type="project" value="UniProtKB-KW"/>
</dbReference>
<evidence type="ECO:0000256" key="7">
    <source>
        <dbReference type="ARBA" id="ARBA00022771"/>
    </source>
</evidence>
<proteinExistence type="inferred from homology"/>
<reference evidence="16 17" key="1">
    <citation type="submission" date="2015-10" db="EMBL/GenBank/DDBJ databases">
        <title>Survey of human and primate louse endosymbionts.</title>
        <authorList>
            <person name="Boyd B.M."/>
        </authorList>
    </citation>
    <scope>NUCLEOTIDE SEQUENCE [LARGE SCALE GENOMIC DNA]</scope>
    <source>
        <strain evidence="16 17">PTSK</strain>
    </source>
</reference>
<dbReference type="Gene3D" id="3.90.980.10">
    <property type="entry name" value="DNA primase, catalytic core, N-terminal domain"/>
    <property type="match status" value="1"/>
</dbReference>
<evidence type="ECO:0000256" key="4">
    <source>
        <dbReference type="ARBA" id="ARBA00022695"/>
    </source>
</evidence>
<dbReference type="InterPro" id="IPR036977">
    <property type="entry name" value="DNA_primase_Znf_CHC2"/>
</dbReference>
<evidence type="ECO:0000256" key="14">
    <source>
        <dbReference type="PIRSR" id="PIRSR002811-1"/>
    </source>
</evidence>
<dbReference type="InterPro" id="IPR037068">
    <property type="entry name" value="DNA_primase_core_N_sf"/>
</dbReference>
<dbReference type="Pfam" id="PF08275">
    <property type="entry name" value="DNAG_N"/>
    <property type="match status" value="1"/>
</dbReference>
<evidence type="ECO:0000256" key="10">
    <source>
        <dbReference type="ARBA" id="ARBA00023125"/>
    </source>
</evidence>
<name>A0A1V0HK65_9ENTR</name>
<evidence type="ECO:0000256" key="6">
    <source>
        <dbReference type="ARBA" id="ARBA00022723"/>
    </source>
</evidence>
<dbReference type="GO" id="GO:0005737">
    <property type="term" value="C:cytoplasm"/>
    <property type="evidence" value="ECO:0007669"/>
    <property type="project" value="TreeGrafter"/>
</dbReference>
<dbReference type="HAMAP" id="MF_00974">
    <property type="entry name" value="DNA_primase_DnaG"/>
    <property type="match status" value="1"/>
</dbReference>
<keyword evidence="8 12" id="KW-0862">Zinc</keyword>
<dbReference type="CDD" id="cd03364">
    <property type="entry name" value="TOPRIM_DnaG_primases"/>
    <property type="match status" value="1"/>
</dbReference>
<dbReference type="PROSITE" id="PS50880">
    <property type="entry name" value="TOPRIM"/>
    <property type="match status" value="1"/>
</dbReference>
<evidence type="ECO:0000259" key="15">
    <source>
        <dbReference type="PROSITE" id="PS50880"/>
    </source>
</evidence>
<dbReference type="SMART" id="SM00400">
    <property type="entry name" value="ZnF_CHCC"/>
    <property type="match status" value="1"/>
</dbReference>
<dbReference type="Pfam" id="PF13155">
    <property type="entry name" value="Toprim_2"/>
    <property type="match status" value="1"/>
</dbReference>
<evidence type="ECO:0000256" key="13">
    <source>
        <dbReference type="PIRNR" id="PIRNR002811"/>
    </source>
</evidence>
<gene>
    <name evidence="12" type="primary">dnaG</name>
    <name evidence="16" type="ORF">AOQ87_00075</name>
</gene>
<keyword evidence="5 12" id="KW-0235">DNA replication</keyword>
<dbReference type="EC" id="2.7.7.101" evidence="12"/>
<dbReference type="InterPro" id="IPR013264">
    <property type="entry name" value="DNAG_N"/>
</dbReference>
<comment type="domain">
    <text evidence="12">Contains an N-terminal zinc-binding domain, a central core domain that contains the primase activity, and a C-terminal DnaB-binding domain.</text>
</comment>
<dbReference type="SUPFAM" id="SSF56731">
    <property type="entry name" value="DNA primase core"/>
    <property type="match status" value="1"/>
</dbReference>
<keyword evidence="17" id="KW-1185">Reference proteome</keyword>
<keyword evidence="2 12" id="KW-0639">Primosome</keyword>
<dbReference type="FunFam" id="3.40.1360.10:FF:000002">
    <property type="entry name" value="DNA primase"/>
    <property type="match status" value="1"/>
</dbReference>
<dbReference type="STRING" id="428411.AOQ87_00075"/>
<dbReference type="Proteomes" id="UP000242793">
    <property type="component" value="Chromosome"/>
</dbReference>
<evidence type="ECO:0000256" key="2">
    <source>
        <dbReference type="ARBA" id="ARBA00022515"/>
    </source>
</evidence>
<dbReference type="GO" id="GO:1990077">
    <property type="term" value="C:primosome complex"/>
    <property type="evidence" value="ECO:0007669"/>
    <property type="project" value="UniProtKB-KW"/>
</dbReference>
<dbReference type="PANTHER" id="PTHR30313:SF2">
    <property type="entry name" value="DNA PRIMASE"/>
    <property type="match status" value="1"/>
</dbReference>
<dbReference type="Gene3D" id="3.90.580.10">
    <property type="entry name" value="Zinc finger, CHC2-type domain"/>
    <property type="match status" value="1"/>
</dbReference>
<keyword evidence="4 12" id="KW-0548">Nucleotidyltransferase</keyword>
<dbReference type="GO" id="GO:0006269">
    <property type="term" value="P:DNA replication, synthesis of primer"/>
    <property type="evidence" value="ECO:0007669"/>
    <property type="project" value="UniProtKB-UniRule"/>
</dbReference>
<dbReference type="GO" id="GO:0008270">
    <property type="term" value="F:zinc ion binding"/>
    <property type="evidence" value="ECO:0007669"/>
    <property type="project" value="UniProtKB-UniRule"/>
</dbReference>
<comment type="subunit">
    <text evidence="12">Monomer. Interacts with DnaB.</text>
</comment>
<organism evidence="16 17">
    <name type="scientific">Candidatus Riesia pediculischaeffi</name>
    <dbReference type="NCBI Taxonomy" id="428411"/>
    <lineage>
        <taxon>Bacteria</taxon>
        <taxon>Pseudomonadati</taxon>
        <taxon>Pseudomonadota</taxon>
        <taxon>Gammaproteobacteria</taxon>
        <taxon>Enterobacterales</taxon>
        <taxon>Enterobacteriaceae</taxon>
        <taxon>Candidatus Riesia</taxon>
    </lineage>
</organism>
<dbReference type="PIRSF" id="PIRSF002811">
    <property type="entry name" value="DnaG"/>
    <property type="match status" value="1"/>
</dbReference>
<keyword evidence="3 12" id="KW-0808">Transferase</keyword>
<dbReference type="Gene3D" id="3.40.1360.10">
    <property type="match status" value="1"/>
</dbReference>
<dbReference type="InterPro" id="IPR050219">
    <property type="entry name" value="DnaG_primase"/>
</dbReference>
<dbReference type="AlphaFoldDB" id="A0A1V0HK65"/>
<feature type="domain" description="Toprim" evidence="15">
    <location>
        <begin position="261"/>
        <end position="343"/>
    </location>
</feature>
<comment type="catalytic activity">
    <reaction evidence="12">
        <text>ssDNA + n NTP = ssDNA/pppN(pN)n-1 hybrid + (n-1) diphosphate.</text>
        <dbReference type="EC" id="2.7.7.101"/>
    </reaction>
</comment>
<comment type="function">
    <text evidence="12 13">RNA polymerase that catalyzes the synthesis of short RNA molecules used as primers for DNA polymerase during DNA replication.</text>
</comment>
<evidence type="ECO:0000313" key="17">
    <source>
        <dbReference type="Proteomes" id="UP000242793"/>
    </source>
</evidence>
<dbReference type="Gene3D" id="1.20.50.20">
    <property type="entry name" value="DnaG, RNA polymerase domain, helical bundle"/>
    <property type="match status" value="1"/>
</dbReference>
<keyword evidence="9" id="KW-0460">Magnesium</keyword>
<evidence type="ECO:0000256" key="9">
    <source>
        <dbReference type="ARBA" id="ARBA00022842"/>
    </source>
</evidence>
<dbReference type="SMART" id="SM00493">
    <property type="entry name" value="TOPRIM"/>
    <property type="match status" value="1"/>
</dbReference>
<dbReference type="InterPro" id="IPR002694">
    <property type="entry name" value="Znf_CHC2"/>
</dbReference>
<dbReference type="Gene3D" id="1.10.860.10">
    <property type="entry name" value="DNAb Helicase, Chain A"/>
    <property type="match status" value="1"/>
</dbReference>
<dbReference type="GO" id="GO:0003677">
    <property type="term" value="F:DNA binding"/>
    <property type="evidence" value="ECO:0007669"/>
    <property type="project" value="UniProtKB-KW"/>
</dbReference>
<comment type="similarity">
    <text evidence="12 13">Belongs to the DnaG primase family.</text>
</comment>
<dbReference type="SUPFAM" id="SSF117023">
    <property type="entry name" value="DNA primase DnaG, C-terminal domain"/>
    <property type="match status" value="1"/>
</dbReference>
<evidence type="ECO:0000256" key="3">
    <source>
        <dbReference type="ARBA" id="ARBA00022679"/>
    </source>
</evidence>
<comment type="cofactor">
    <cofactor evidence="12 13 14">
        <name>Zn(2+)</name>
        <dbReference type="ChEBI" id="CHEBI:29105"/>
    </cofactor>
    <text evidence="12 13 14">Binds 1 zinc ion per monomer.</text>
</comment>
<dbReference type="InterPro" id="IPR016136">
    <property type="entry name" value="DNA_helicase_N/primase_C"/>
</dbReference>
<dbReference type="SUPFAM" id="SSF57783">
    <property type="entry name" value="Zinc beta-ribbon"/>
    <property type="match status" value="1"/>
</dbReference>
<dbReference type="GO" id="GO:0003899">
    <property type="term" value="F:DNA-directed RNA polymerase activity"/>
    <property type="evidence" value="ECO:0007669"/>
    <property type="project" value="UniProtKB-UniRule"/>
</dbReference>
<keyword evidence="6 12" id="KW-0479">Metal-binding</keyword>
<evidence type="ECO:0000313" key="16">
    <source>
        <dbReference type="EMBL" id="ARC53111.1"/>
    </source>
</evidence>
<evidence type="ECO:0000256" key="11">
    <source>
        <dbReference type="ARBA" id="ARBA00023163"/>
    </source>
</evidence>
<evidence type="ECO:0000256" key="1">
    <source>
        <dbReference type="ARBA" id="ARBA00022478"/>
    </source>
</evidence>
<dbReference type="Pfam" id="PF08278">
    <property type="entry name" value="DnaG_DnaB_bind"/>
    <property type="match status" value="1"/>
</dbReference>
<sequence length="602" mass="70555">MFKIRKISSEFVKDLITTTDIVELIQSSINLQKKGKNYVALCPFHHENTPSFTVSKEKRFYYCFGCNVHGNSIDFLITYKGIGFIEAVKELSEINGLDIVYEDLSDYHIQKDNQKYRCYQILKGINEVFVDSWKYRLSYAAKKYLKERGLNQKMIEHFSIGFGSFLENKMKEKLVQINDYLYHLQSVGILRVDKKGKYSNMFHNRITFPIRNIRGVVVAFGGRSLNYLHPKYINSPDSIIFKKGQFLYGIYEVIKECCNPPKLLVVEGYIDVISLKQFHINYAVAILGTSLTKDHIKMIFRFTSSVVFCFDGDKAGYSAAWRTLNTIISHMEDNRQVKFMFLPKGYDPDKMIREEGKAGFERRIEESQLLSSFLFNRLKKRIDLSNNEGKAKFSTLVSPIICKIPGYVFKKCMFNELSRIIGVPIREKNTKGNLKKDSIRNFLEIRRSNNQSRTILLLIKLLVRNPNFANLFPNFSISGYRDTRLLGTKLFVKIFETCRNYPNIDTHRLKERFRNDLLFKKFEEISKNYDFFIEKDIEKKIFEDAILHLISFALDKRLDFLISKERKIGLTIQEKQEVSNITSRKMNDSYKVCSKTLRYFNL</sequence>
<dbReference type="InterPro" id="IPR030846">
    <property type="entry name" value="DnaG_bac"/>
</dbReference>
<dbReference type="KEGG" id="rped:AOQ87_00075"/>
<evidence type="ECO:0000256" key="8">
    <source>
        <dbReference type="ARBA" id="ARBA00022833"/>
    </source>
</evidence>
<dbReference type="SMART" id="SM00766">
    <property type="entry name" value="DnaG_DnaB_bind"/>
    <property type="match status" value="1"/>
</dbReference>
<evidence type="ECO:0000256" key="5">
    <source>
        <dbReference type="ARBA" id="ARBA00022705"/>
    </source>
</evidence>
<dbReference type="FunFam" id="3.90.580.10:FF:000001">
    <property type="entry name" value="DNA primase"/>
    <property type="match status" value="1"/>
</dbReference>
<keyword evidence="10 12" id="KW-0238">DNA-binding</keyword>
<accession>A0A1V0HK65</accession>
<dbReference type="Pfam" id="PF01807">
    <property type="entry name" value="Zn_ribbon_DnaG"/>
    <property type="match status" value="1"/>
</dbReference>
<dbReference type="NCBIfam" id="TIGR01391">
    <property type="entry name" value="dnaG"/>
    <property type="match status" value="1"/>
</dbReference>
<keyword evidence="7 12" id="KW-0863">Zinc-finger</keyword>